<evidence type="ECO:0000313" key="2">
    <source>
        <dbReference type="Proteomes" id="UP000321412"/>
    </source>
</evidence>
<keyword evidence="2" id="KW-1185">Reference proteome</keyword>
<dbReference type="Gene3D" id="3.10.450.50">
    <property type="match status" value="1"/>
</dbReference>
<protein>
    <recommendedName>
        <fullName evidence="3">SEC-C motif-containing protein</fullName>
    </recommendedName>
</protein>
<dbReference type="Pfam" id="PF02810">
    <property type="entry name" value="SEC-C"/>
    <property type="match status" value="1"/>
</dbReference>
<evidence type="ECO:0008006" key="3">
    <source>
        <dbReference type="Google" id="ProtNLM"/>
    </source>
</evidence>
<accession>A0A5C6X866</accession>
<dbReference type="RefSeq" id="WP_146981592.1">
    <property type="nucleotide sequence ID" value="NZ_VOSM01000005.1"/>
</dbReference>
<name>A0A5C6X866_9DELT</name>
<dbReference type="OrthoDB" id="21421at2"/>
<evidence type="ECO:0000313" key="1">
    <source>
        <dbReference type="EMBL" id="TXD36482.1"/>
    </source>
</evidence>
<dbReference type="Proteomes" id="UP000321412">
    <property type="component" value="Unassembled WGS sequence"/>
</dbReference>
<organism evidence="1 2">
    <name type="scientific">Lujinxingia vulgaris</name>
    <dbReference type="NCBI Taxonomy" id="2600176"/>
    <lineage>
        <taxon>Bacteria</taxon>
        <taxon>Deltaproteobacteria</taxon>
        <taxon>Bradymonadales</taxon>
        <taxon>Lujinxingiaceae</taxon>
        <taxon>Lujinxingia</taxon>
    </lineage>
</organism>
<gene>
    <name evidence="1" type="ORF">FRC98_11620</name>
</gene>
<sequence>MNHAGHQVHFLERLERVDGEEQELALKLYYDADFVRAYLDGMHIPPEFERVALALSDEPDGPHVVVTRGGTFVTCLGAGMKPRGLYVLERARTVGLHGYLEQMREACDKVVNSDLVPKRVFRTAREACHCLSREAFEEFRLVAALCSEELYPSLTQCSGKVARGFQGLSLRLGSKARRIRKMSPALEKRLREYWEDLFFLSHLTVVHAANAAELEIVFRETQRAEELVELNLFVLYAEMLFGVSLRALWCAAAYADVMVPRLMKALRWEDAGKKGYYAMVMTVIALRHPEYHQALVALFRSWESAACNSGEKVSENQGIELILSRILLPVLESPEEAREEHLRRARFQYAEARKVQTAQGLSGTPETPNDAEVLAAYHLMLFDRQGGNTTIYHLAQALPYLAQARAADLYPPADLVRNEPSWAPFVGLAWLEHLGMRLSSRAPAKTKETPGRNDRCPCASGRKYKRCCARAEAMS</sequence>
<dbReference type="EMBL" id="VOSM01000005">
    <property type="protein sequence ID" value="TXD36482.1"/>
    <property type="molecule type" value="Genomic_DNA"/>
</dbReference>
<dbReference type="InterPro" id="IPR004027">
    <property type="entry name" value="SEC_C_motif"/>
</dbReference>
<comment type="caution">
    <text evidence="1">The sequence shown here is derived from an EMBL/GenBank/DDBJ whole genome shotgun (WGS) entry which is preliminary data.</text>
</comment>
<proteinExistence type="predicted"/>
<reference evidence="1 2" key="1">
    <citation type="submission" date="2019-08" db="EMBL/GenBank/DDBJ databases">
        <title>Bradymonadales sp. TMQ4.</title>
        <authorList>
            <person name="Liang Q."/>
        </authorList>
    </citation>
    <scope>NUCLEOTIDE SEQUENCE [LARGE SCALE GENOMIC DNA]</scope>
    <source>
        <strain evidence="1 2">TMQ4</strain>
    </source>
</reference>
<dbReference type="AlphaFoldDB" id="A0A5C6X866"/>
<dbReference type="SUPFAM" id="SSF103642">
    <property type="entry name" value="Sec-C motif"/>
    <property type="match status" value="1"/>
</dbReference>